<dbReference type="InterPro" id="IPR020845">
    <property type="entry name" value="AMP-binding_CS"/>
</dbReference>
<comment type="cofactor">
    <cofactor evidence="1">
        <name>pantetheine 4'-phosphate</name>
        <dbReference type="ChEBI" id="CHEBI:47942"/>
    </cofactor>
</comment>
<dbReference type="InterPro" id="IPR009081">
    <property type="entry name" value="PP-bd_ACP"/>
</dbReference>
<dbReference type="GO" id="GO:0009239">
    <property type="term" value="P:enterobactin biosynthetic process"/>
    <property type="evidence" value="ECO:0007669"/>
    <property type="project" value="TreeGrafter"/>
</dbReference>
<dbReference type="Pfam" id="PF00668">
    <property type="entry name" value="Condensation"/>
    <property type="match status" value="1"/>
</dbReference>
<dbReference type="PROSITE" id="PS00455">
    <property type="entry name" value="AMP_BINDING"/>
    <property type="match status" value="1"/>
</dbReference>
<comment type="caution">
    <text evidence="6">The sequence shown here is derived from an EMBL/GenBank/DDBJ whole genome shotgun (WGS) entry which is preliminary data.</text>
</comment>
<dbReference type="InterPro" id="IPR006162">
    <property type="entry name" value="Ppantetheine_attach_site"/>
</dbReference>
<dbReference type="GO" id="GO:0005829">
    <property type="term" value="C:cytosol"/>
    <property type="evidence" value="ECO:0007669"/>
    <property type="project" value="TreeGrafter"/>
</dbReference>
<dbReference type="STRING" id="665004.AC529_06945"/>
<evidence type="ECO:0000256" key="3">
    <source>
        <dbReference type="ARBA" id="ARBA00022553"/>
    </source>
</evidence>
<dbReference type="PANTHER" id="PTHR45527:SF1">
    <property type="entry name" value="FATTY ACID SYNTHASE"/>
    <property type="match status" value="1"/>
</dbReference>
<evidence type="ECO:0000259" key="5">
    <source>
        <dbReference type="PROSITE" id="PS50075"/>
    </source>
</evidence>
<protein>
    <submittedName>
        <fullName evidence="6">Non-ribosomal peptide synthase:amino acid adenylation</fullName>
    </submittedName>
</protein>
<dbReference type="InterPro" id="IPR045851">
    <property type="entry name" value="AMP-bd_C_sf"/>
</dbReference>
<dbReference type="Gene3D" id="3.30.559.30">
    <property type="entry name" value="Nonribosomal peptide synthetase, condensation domain"/>
    <property type="match status" value="1"/>
</dbReference>
<dbReference type="GO" id="GO:0047527">
    <property type="term" value="F:2,3-dihydroxybenzoate-serine ligase activity"/>
    <property type="evidence" value="ECO:0007669"/>
    <property type="project" value="TreeGrafter"/>
</dbReference>
<gene>
    <name evidence="6" type="ORF">AC529_06945</name>
</gene>
<dbReference type="GO" id="GO:0031177">
    <property type="term" value="F:phosphopantetheine binding"/>
    <property type="evidence" value="ECO:0007669"/>
    <property type="project" value="InterPro"/>
</dbReference>
<dbReference type="Pfam" id="PF00501">
    <property type="entry name" value="AMP-binding"/>
    <property type="match status" value="1"/>
</dbReference>
<accession>A0A147KJD3</accession>
<feature type="non-terminal residue" evidence="6">
    <location>
        <position position="933"/>
    </location>
</feature>
<dbReference type="GO" id="GO:0043041">
    <property type="term" value="P:amino acid activation for nonribosomal peptide biosynthetic process"/>
    <property type="evidence" value="ECO:0007669"/>
    <property type="project" value="TreeGrafter"/>
</dbReference>
<organism evidence="6 7">
    <name type="scientific">Thermobifida cellulosilytica TB100</name>
    <dbReference type="NCBI Taxonomy" id="665004"/>
    <lineage>
        <taxon>Bacteria</taxon>
        <taxon>Bacillati</taxon>
        <taxon>Actinomycetota</taxon>
        <taxon>Actinomycetes</taxon>
        <taxon>Streptosporangiales</taxon>
        <taxon>Nocardiopsidaceae</taxon>
        <taxon>Thermobifida</taxon>
    </lineage>
</organism>
<name>A0A147KJD3_THECS</name>
<dbReference type="Gene3D" id="3.30.300.30">
    <property type="match status" value="1"/>
</dbReference>
<dbReference type="CDD" id="cd19540">
    <property type="entry name" value="LCL_NRPS-like"/>
    <property type="match status" value="1"/>
</dbReference>
<dbReference type="RefSeq" id="WP_157080159.1">
    <property type="nucleotide sequence ID" value="NZ_KQ950181.1"/>
</dbReference>
<evidence type="ECO:0000256" key="2">
    <source>
        <dbReference type="ARBA" id="ARBA00022450"/>
    </source>
</evidence>
<dbReference type="InterPro" id="IPR000873">
    <property type="entry name" value="AMP-dep_synth/lig_dom"/>
</dbReference>
<evidence type="ECO:0000256" key="4">
    <source>
        <dbReference type="SAM" id="MobiDB-lite"/>
    </source>
</evidence>
<dbReference type="InterPro" id="IPR001242">
    <property type="entry name" value="Condensation_dom"/>
</dbReference>
<feature type="non-terminal residue" evidence="6">
    <location>
        <position position="1"/>
    </location>
</feature>
<dbReference type="EMBL" id="LGEM01000027">
    <property type="protein sequence ID" value="KUP97425.1"/>
    <property type="molecule type" value="Genomic_DNA"/>
</dbReference>
<dbReference type="GO" id="GO:0009366">
    <property type="term" value="C:enterobactin synthetase complex"/>
    <property type="evidence" value="ECO:0007669"/>
    <property type="project" value="TreeGrafter"/>
</dbReference>
<dbReference type="GO" id="GO:0072330">
    <property type="term" value="P:monocarboxylic acid biosynthetic process"/>
    <property type="evidence" value="ECO:0007669"/>
    <property type="project" value="UniProtKB-ARBA"/>
</dbReference>
<feature type="compositionally biased region" description="Basic and acidic residues" evidence="4">
    <location>
        <begin position="90"/>
        <end position="99"/>
    </location>
</feature>
<evidence type="ECO:0000313" key="6">
    <source>
        <dbReference type="EMBL" id="KUP97425.1"/>
    </source>
</evidence>
<dbReference type="InterPro" id="IPR023213">
    <property type="entry name" value="CAT-like_dom_sf"/>
</dbReference>
<dbReference type="PANTHER" id="PTHR45527">
    <property type="entry name" value="NONRIBOSOMAL PEPTIDE SYNTHETASE"/>
    <property type="match status" value="1"/>
</dbReference>
<dbReference type="SUPFAM" id="SSF52777">
    <property type="entry name" value="CoA-dependent acyltransferases"/>
    <property type="match status" value="2"/>
</dbReference>
<dbReference type="InterPro" id="IPR025110">
    <property type="entry name" value="AMP-bd_C"/>
</dbReference>
<dbReference type="Gene3D" id="1.10.1200.10">
    <property type="entry name" value="ACP-like"/>
    <property type="match status" value="1"/>
</dbReference>
<feature type="domain" description="Carrier" evidence="5">
    <location>
        <begin position="97"/>
        <end position="172"/>
    </location>
</feature>
<dbReference type="FunFam" id="1.10.1200.10:FF:000016">
    <property type="entry name" value="Non-ribosomal peptide synthase"/>
    <property type="match status" value="1"/>
</dbReference>
<dbReference type="Gene3D" id="3.40.50.980">
    <property type="match status" value="2"/>
</dbReference>
<dbReference type="InterPro" id="IPR036736">
    <property type="entry name" value="ACP-like_sf"/>
</dbReference>
<keyword evidence="2" id="KW-0596">Phosphopantetheine</keyword>
<dbReference type="InterPro" id="IPR020806">
    <property type="entry name" value="PKS_PP-bd"/>
</dbReference>
<dbReference type="GO" id="GO:0008610">
    <property type="term" value="P:lipid biosynthetic process"/>
    <property type="evidence" value="ECO:0007669"/>
    <property type="project" value="UniProtKB-ARBA"/>
</dbReference>
<keyword evidence="3" id="KW-0597">Phosphoprotein</keyword>
<dbReference type="Gene3D" id="3.30.559.10">
    <property type="entry name" value="Chloramphenicol acetyltransferase-like domain"/>
    <property type="match status" value="1"/>
</dbReference>
<dbReference type="OrthoDB" id="3802848at2"/>
<dbReference type="Pfam" id="PF00550">
    <property type="entry name" value="PP-binding"/>
    <property type="match status" value="1"/>
</dbReference>
<proteinExistence type="predicted"/>
<reference evidence="7" key="1">
    <citation type="journal article" date="2017" name="Acta Aliment.">
        <title>Plant polysaccharide degrading enzyme system of Thermpbifida cellulosilytica TB100 revealed by de novo genome project data.</title>
        <authorList>
            <person name="Toth A."/>
            <person name="Baka E."/>
            <person name="Luzics S."/>
            <person name="Bata-Vidacs I."/>
            <person name="Nagy I."/>
            <person name="Balint B."/>
            <person name="Herceg R."/>
            <person name="Olasz F."/>
            <person name="Wilk T."/>
            <person name="Nagy T."/>
            <person name="Kriszt B."/>
            <person name="Nagy I."/>
            <person name="Kukolya J."/>
        </authorList>
    </citation>
    <scope>NUCLEOTIDE SEQUENCE [LARGE SCALE GENOMIC DNA]</scope>
    <source>
        <strain evidence="7">TB100</strain>
    </source>
</reference>
<keyword evidence="7" id="KW-1185">Reference proteome</keyword>
<dbReference type="Proteomes" id="UP000074382">
    <property type="component" value="Unassembled WGS sequence"/>
</dbReference>
<evidence type="ECO:0000256" key="1">
    <source>
        <dbReference type="ARBA" id="ARBA00001957"/>
    </source>
</evidence>
<dbReference type="PROSITE" id="PS50075">
    <property type="entry name" value="CARRIER"/>
    <property type="match status" value="1"/>
</dbReference>
<dbReference type="SUPFAM" id="SSF47336">
    <property type="entry name" value="ACP-like"/>
    <property type="match status" value="1"/>
</dbReference>
<feature type="region of interest" description="Disordered" evidence="4">
    <location>
        <begin position="77"/>
        <end position="99"/>
    </location>
</feature>
<dbReference type="FunFam" id="3.40.50.980:FF:000001">
    <property type="entry name" value="Non-ribosomal peptide synthetase"/>
    <property type="match status" value="1"/>
</dbReference>
<sequence>EIETALLHQPGVAQAVVTAREDTPGDQRLVGYVVPAAQARPDPAALRAALARTLPEYMVPAAVVVLDELPLTANGKVDRTALPAPGPAAAEERTGREPATAHEELACQVFAEVLGRERVAVDADFFALGGHSLLATRAVARLRTLLGADVGVRDLFEAPTPAAFARRLTTAEDRRPAVVRRAAGEPPVLSHFQRRLWLVEQVHQTRGAYNVPLAVHVADVLDLDVLRAAAHDLVGRHEVLRTLVRDGDDGPEPVLLDPAEVRVDVAAVRACGPVADLLAELTAEPFDLAEQPPIRIRLITGDHVDGCVLYLVCHHIAADEWSFGPLLRDLDTAYRARAAGAAPDWTPLPAQYSDYAATLHAWLGDADDPDSPLGRQLAHWKQALHGLPDELALPTDRPRPAAASHRGGLVQAELDADLVEAVRRLAAGHGVTVFMVVQAAVAVLLHRLGAGTDIPLGSPVADRADEAVHDAVGFFLNTLVLRLDLSGDPAFAELLDRVRAVDLAAFAHADAPFDAVVDLLRPARSVSRHPLFQTMVSYQRRPAGTDRLFGSASRLVETPLDTAKFDLEFAFVEDAHGGTRIALNYAADLFDHATAERLAERLLLVLRQVSADPWRRVGAVEVVTGAERRRVVEEWNATGRPVTAVEPAVAVAGWARRRPRAVAVRCGGVEWSYARLEAETDRLARLLVGRGVRPGRVVAVALPRSPELVAVLLAVQRAGGVYLPLDPEFPAERIAAMLTDSAAVLLVATAETAARHGGNVPVLLVEEAAEAPDTALPEHLPAERAAYLLYTSGSTGRPKGVVVSHRNLANFLTDMADRFHLDGSDRWLAVTTVSFDISALELYLPLLAGAAVVLADADTVRDPAALADLLAAENITIMQATPTLWQMLAEHDPDAVDGLRVLVGGEALPTTLAQTLTAHAATVTNVYGPTETT</sequence>
<dbReference type="Pfam" id="PF13193">
    <property type="entry name" value="AMP-binding_C"/>
    <property type="match status" value="1"/>
</dbReference>
<dbReference type="SMART" id="SM00823">
    <property type="entry name" value="PKS_PP"/>
    <property type="match status" value="1"/>
</dbReference>
<evidence type="ECO:0000313" key="7">
    <source>
        <dbReference type="Proteomes" id="UP000074382"/>
    </source>
</evidence>
<dbReference type="SUPFAM" id="SSF56801">
    <property type="entry name" value="Acetyl-CoA synthetase-like"/>
    <property type="match status" value="2"/>
</dbReference>
<dbReference type="AlphaFoldDB" id="A0A147KJD3"/>
<dbReference type="PROSITE" id="PS00012">
    <property type="entry name" value="PHOSPHOPANTETHEINE"/>
    <property type="match status" value="1"/>
</dbReference>